<dbReference type="SUPFAM" id="SSF56601">
    <property type="entry name" value="beta-lactamase/transpeptidase-like"/>
    <property type="match status" value="1"/>
</dbReference>
<reference evidence="4" key="1">
    <citation type="journal article" date="2021" name="G3 (Bethesda)">
        <title>Chromosome assembled and annotated genome sequence of Aspergillus flavus NRRL 3357.</title>
        <authorList>
            <person name="Skerker J.M."/>
            <person name="Pianalto K.M."/>
            <person name="Mondo S.J."/>
            <person name="Yang K."/>
            <person name="Arkin A.P."/>
            <person name="Keller N.P."/>
            <person name="Grigoriev I.V."/>
            <person name="Louise Glass N.L."/>
        </authorList>
    </citation>
    <scope>NUCLEOTIDE SEQUENCE [LARGE SCALE GENOMIC DNA]</scope>
    <source>
        <strain evidence="4">ATCC 200026 / FGSC A1120 / IAM 13836 / NRRL 3357 / JCM 12722 / SRRC 167</strain>
    </source>
</reference>
<protein>
    <submittedName>
        <fullName evidence="3">Beta-lactamase/transpeptidase-like protein</fullName>
    </submittedName>
</protein>
<evidence type="ECO:0000256" key="1">
    <source>
        <dbReference type="ARBA" id="ARBA00038215"/>
    </source>
</evidence>
<feature type="domain" description="Beta-lactamase-related" evidence="2">
    <location>
        <begin position="23"/>
        <end position="383"/>
    </location>
</feature>
<evidence type="ECO:0000313" key="4">
    <source>
        <dbReference type="Proteomes" id="UP000596276"/>
    </source>
</evidence>
<keyword evidence="4" id="KW-1185">Reference proteome</keyword>
<dbReference type="VEuPathDB" id="FungiDB:F9C07_2159316"/>
<dbReference type="Gene3D" id="3.40.710.10">
    <property type="entry name" value="DD-peptidase/beta-lactamase superfamily"/>
    <property type="match status" value="1"/>
</dbReference>
<gene>
    <name evidence="3" type="ORF">F9C07_2159316</name>
</gene>
<dbReference type="Proteomes" id="UP000596276">
    <property type="component" value="Chromosome 4"/>
</dbReference>
<dbReference type="EMBL" id="CP044618">
    <property type="protein sequence ID" value="QRD90687.1"/>
    <property type="molecule type" value="Genomic_DNA"/>
</dbReference>
<dbReference type="PANTHER" id="PTHR46825:SF14">
    <property type="entry name" value="BETA-LACTAMASE-RELATED DOMAIN-CONTAINING PROTEIN"/>
    <property type="match status" value="1"/>
</dbReference>
<dbReference type="PANTHER" id="PTHR46825">
    <property type="entry name" value="D-ALANYL-D-ALANINE-CARBOXYPEPTIDASE/ENDOPEPTIDASE AMPH"/>
    <property type="match status" value="1"/>
</dbReference>
<comment type="similarity">
    <text evidence="1">Belongs to the peptidase S12 family.</text>
</comment>
<proteinExistence type="inferred from homology"/>
<evidence type="ECO:0000313" key="3">
    <source>
        <dbReference type="EMBL" id="QRD90687.1"/>
    </source>
</evidence>
<dbReference type="InterPro" id="IPR012338">
    <property type="entry name" value="Beta-lactam/transpept-like"/>
</dbReference>
<sequence length="499" mass="55237">MAAKGTAARFRSRSDNLRTTIGIIRKGTAAPSVSCGVLYHGGVIFSYAEGFTNIKESITANGSTICLIASNTKPFITALRGILVDDGVLSWEDPVSKYISEFQTVHDPEVGKRTTLLDLCSHGTGLAPLGCVGVGFFDEFLGPGSSGVKKAANLPTAYDFRTHWLYNNFRLDVVGTVISRLCGKRSGLVMRERILEPLGMTRIFSRNDEYSDDRNKARGYSILNDAPPLFMDSPGLKDGSIQGASGYLRSTVQDMLVLATAVMEVEEESPIPQHSNPLRQVKMTRCAHRPIVLAENRYEDSYGLGWFRHMLPSKYLSCRGPNFSLLPEPPLINQDGPPRLAIAHWRQFGACLSAFYTFPETRSAVIVMSNCNGANGDPADLIAQALCQELFSMWPRVNFEEYAIQAAHNAKLEWVRKRVDNTPCPPPEDFSGLYFYTVFDITIRVAKTLDQSANTGTDTELLSFNINSPPGQTVKLRHYHYTPGLSCQVRETTRLARGW</sequence>
<dbReference type="VEuPathDB" id="FungiDB:AFLA_011760"/>
<organism evidence="3 4">
    <name type="scientific">Aspergillus flavus (strain ATCC 200026 / FGSC A1120 / IAM 13836 / NRRL 3357 / JCM 12722 / SRRC 167)</name>
    <dbReference type="NCBI Taxonomy" id="332952"/>
    <lineage>
        <taxon>Eukaryota</taxon>
        <taxon>Fungi</taxon>
        <taxon>Dikarya</taxon>
        <taxon>Ascomycota</taxon>
        <taxon>Pezizomycotina</taxon>
        <taxon>Eurotiomycetes</taxon>
        <taxon>Eurotiomycetidae</taxon>
        <taxon>Eurotiales</taxon>
        <taxon>Aspergillaceae</taxon>
        <taxon>Aspergillus</taxon>
        <taxon>Aspergillus subgen. Circumdati</taxon>
    </lineage>
</organism>
<evidence type="ECO:0000259" key="2">
    <source>
        <dbReference type="Pfam" id="PF00144"/>
    </source>
</evidence>
<name>A0A7U2R081_ASPFN</name>
<accession>A0A7U2R081</accession>
<dbReference type="InterPro" id="IPR001466">
    <property type="entry name" value="Beta-lactam-related"/>
</dbReference>
<dbReference type="AlphaFoldDB" id="A0A7U2R081"/>
<dbReference type="InterPro" id="IPR050491">
    <property type="entry name" value="AmpC-like"/>
</dbReference>
<dbReference type="Pfam" id="PF00144">
    <property type="entry name" value="Beta-lactamase"/>
    <property type="match status" value="1"/>
</dbReference>